<keyword evidence="1" id="KW-0808">Transferase</keyword>
<sequence>MHPTLFYRPGALLSASELSAARIDGVLIEVGEGYMPPDVPEDAAARAASLRPVLAEGYALCGPTAAWVHGVGDAPPACHHLQRIVERRQRVARERTVILHERRIEASDIQRLGGVPVTTPARTLTDLVLGSDPLHSEWTRGLAALSPGLVGQARELIGARHRMPGKRAALHRLAALAEQTPGYEEVTR</sequence>
<dbReference type="Proteomes" id="UP001139289">
    <property type="component" value="Unassembled WGS sequence"/>
</dbReference>
<dbReference type="GO" id="GO:0032259">
    <property type="term" value="P:methylation"/>
    <property type="evidence" value="ECO:0007669"/>
    <property type="project" value="UniProtKB-KW"/>
</dbReference>
<dbReference type="EMBL" id="JAGTTM010000002">
    <property type="protein sequence ID" value="MCC2028964.1"/>
    <property type="molecule type" value="Genomic_DNA"/>
</dbReference>
<gene>
    <name evidence="1" type="ORF">KEC56_05460</name>
</gene>
<keyword evidence="1" id="KW-0489">Methyltransferase</keyword>
<proteinExistence type="predicted"/>
<comment type="caution">
    <text evidence="1">The sequence shown here is derived from an EMBL/GenBank/DDBJ whole genome shotgun (WGS) entry which is preliminary data.</text>
</comment>
<evidence type="ECO:0000313" key="2">
    <source>
        <dbReference type="Proteomes" id="UP001139289"/>
    </source>
</evidence>
<evidence type="ECO:0000313" key="1">
    <source>
        <dbReference type="EMBL" id="MCC2028964.1"/>
    </source>
</evidence>
<organism evidence="1 2">
    <name type="scientific">Microbacterium tenebrionis</name>
    <dbReference type="NCBI Taxonomy" id="2830665"/>
    <lineage>
        <taxon>Bacteria</taxon>
        <taxon>Bacillati</taxon>
        <taxon>Actinomycetota</taxon>
        <taxon>Actinomycetes</taxon>
        <taxon>Micrococcales</taxon>
        <taxon>Microbacteriaceae</taxon>
        <taxon>Microbacterium</taxon>
    </lineage>
</organism>
<reference evidence="1" key="1">
    <citation type="submission" date="2021-04" db="EMBL/GenBank/DDBJ databases">
        <title>Microbacterium tenobrionis sp. nov. and Microbacterium allomyrinae sp. nov., isolated from larvae of Tenobrio molitor and Allomyrina dichotoma, respectively.</title>
        <authorList>
            <person name="Lee S.D."/>
        </authorList>
    </citation>
    <scope>NUCLEOTIDE SEQUENCE</scope>
    <source>
        <strain evidence="1">YMB-B2</strain>
    </source>
</reference>
<name>A0A9X1RZP3_9MICO</name>
<protein>
    <submittedName>
        <fullName evidence="1">SAM-dependent methyltransferase</fullName>
    </submittedName>
</protein>
<dbReference type="AlphaFoldDB" id="A0A9X1RZP3"/>
<accession>A0A9X1RZP3</accession>
<keyword evidence="2" id="KW-1185">Reference proteome</keyword>
<dbReference type="RefSeq" id="WP_227530176.1">
    <property type="nucleotide sequence ID" value="NZ_JAGTTM010000002.1"/>
</dbReference>
<dbReference type="GO" id="GO:0008168">
    <property type="term" value="F:methyltransferase activity"/>
    <property type="evidence" value="ECO:0007669"/>
    <property type="project" value="UniProtKB-KW"/>
</dbReference>